<dbReference type="InterPro" id="IPR003582">
    <property type="entry name" value="ShKT_dom"/>
</dbReference>
<dbReference type="Gene3D" id="1.10.10.1940">
    <property type="match status" value="3"/>
</dbReference>
<evidence type="ECO:0000256" key="1">
    <source>
        <dbReference type="PROSITE-ProRule" id="PRU01005"/>
    </source>
</evidence>
<dbReference type="OrthoDB" id="5872986at2759"/>
<feature type="domain" description="ShKT" evidence="2">
    <location>
        <begin position="84"/>
        <end position="118"/>
    </location>
</feature>
<protein>
    <submittedName>
        <fullName evidence="5">ShTK domain protein</fullName>
    </submittedName>
</protein>
<sequence length="165" mass="18382">MTCCRDPAYQCEDNKSSHLNCTGIAEFGGCVTEVPWIALMLQKECPHSCGLCEVSFCADKSEMCPLLAEICNHKIHEAAASNNCADSAPECHGIRNLCHVPEFAGVMKEKCKRTCNFCEVDTTHKTACKDSMMSCPLWDRIGFCADKGYTVQQKRYYCMKTCGYC</sequence>
<evidence type="ECO:0000313" key="4">
    <source>
        <dbReference type="Proteomes" id="UP000274131"/>
    </source>
</evidence>
<dbReference type="PROSITE" id="PS51670">
    <property type="entry name" value="SHKT"/>
    <property type="match status" value="2"/>
</dbReference>
<evidence type="ECO:0000259" key="2">
    <source>
        <dbReference type="PROSITE" id="PS51670"/>
    </source>
</evidence>
<feature type="domain" description="ShKT" evidence="2">
    <location>
        <begin position="11"/>
        <end position="52"/>
    </location>
</feature>
<evidence type="ECO:0000313" key="3">
    <source>
        <dbReference type="EMBL" id="VDD90255.1"/>
    </source>
</evidence>
<reference evidence="3 4" key="2">
    <citation type="submission" date="2018-10" db="EMBL/GenBank/DDBJ databases">
        <authorList>
            <consortium name="Pathogen Informatics"/>
        </authorList>
    </citation>
    <scope>NUCLEOTIDE SEQUENCE [LARGE SCALE GENOMIC DNA]</scope>
</reference>
<keyword evidence="4" id="KW-1185">Reference proteome</keyword>
<feature type="disulfide bond" evidence="1">
    <location>
        <begin position="84"/>
        <end position="118"/>
    </location>
</feature>
<reference evidence="5" key="1">
    <citation type="submission" date="2017-02" db="UniProtKB">
        <authorList>
            <consortium name="WormBaseParasite"/>
        </authorList>
    </citation>
    <scope>IDENTIFICATION</scope>
</reference>
<dbReference type="PANTHER" id="PTHR21724">
    <property type="entry name" value="SHKT DOMAIN-CONTAINING PROTEIN"/>
    <property type="match status" value="1"/>
</dbReference>
<dbReference type="PANTHER" id="PTHR21724:SF106">
    <property type="entry name" value="SHKT DOMAIN-CONTAINING PROTEIN"/>
    <property type="match status" value="1"/>
</dbReference>
<comment type="caution">
    <text evidence="1">Lacks conserved residue(s) required for the propagation of feature annotation.</text>
</comment>
<dbReference type="EMBL" id="UXUI01008025">
    <property type="protein sequence ID" value="VDD90255.1"/>
    <property type="molecule type" value="Genomic_DNA"/>
</dbReference>
<dbReference type="Proteomes" id="UP000274131">
    <property type="component" value="Unassembled WGS sequence"/>
</dbReference>
<organism evidence="5">
    <name type="scientific">Enterobius vermicularis</name>
    <name type="common">Human pinworm</name>
    <dbReference type="NCBI Taxonomy" id="51028"/>
    <lineage>
        <taxon>Eukaryota</taxon>
        <taxon>Metazoa</taxon>
        <taxon>Ecdysozoa</taxon>
        <taxon>Nematoda</taxon>
        <taxon>Chromadorea</taxon>
        <taxon>Rhabditida</taxon>
        <taxon>Spirurina</taxon>
        <taxon>Oxyuridomorpha</taxon>
        <taxon>Oxyuroidea</taxon>
        <taxon>Oxyuridae</taxon>
        <taxon>Enterobius</taxon>
    </lineage>
</organism>
<keyword evidence="1" id="KW-1015">Disulfide bond</keyword>
<dbReference type="Pfam" id="PF01549">
    <property type="entry name" value="ShK"/>
    <property type="match status" value="3"/>
</dbReference>
<gene>
    <name evidence="3" type="ORF">EVEC_LOCUS5006</name>
</gene>
<name>A0A0N4V588_ENTVE</name>
<accession>A0A0N4V588</accession>
<proteinExistence type="predicted"/>
<dbReference type="AlphaFoldDB" id="A0A0N4V588"/>
<dbReference type="SMART" id="SM00254">
    <property type="entry name" value="ShKT"/>
    <property type="match status" value="3"/>
</dbReference>
<evidence type="ECO:0000313" key="5">
    <source>
        <dbReference type="WBParaSite" id="EVEC_0000537501-mRNA-1"/>
    </source>
</evidence>
<dbReference type="WBParaSite" id="EVEC_0000537501-mRNA-1">
    <property type="protein sequence ID" value="EVEC_0000537501-mRNA-1"/>
    <property type="gene ID" value="EVEC_0000537501"/>
</dbReference>